<evidence type="ECO:0000313" key="3">
    <source>
        <dbReference type="Proteomes" id="UP000419144"/>
    </source>
</evidence>
<protein>
    <recommendedName>
        <fullName evidence="4">BEACH domain-containing protein</fullName>
    </recommendedName>
</protein>
<dbReference type="EMBL" id="BLBS01000056">
    <property type="protein sequence ID" value="GET92667.1"/>
    <property type="molecule type" value="Genomic_DNA"/>
</dbReference>
<dbReference type="Gene3D" id="2.60.120.200">
    <property type="match status" value="1"/>
</dbReference>
<dbReference type="VEuPathDB" id="TriTrypDB:LtaPh_3516700"/>
<feature type="region of interest" description="Disordered" evidence="1">
    <location>
        <begin position="1889"/>
        <end position="1943"/>
    </location>
</feature>
<dbReference type="PANTHER" id="PTHR13743:SF123">
    <property type="entry name" value="PROTEIN FAN"/>
    <property type="match status" value="1"/>
</dbReference>
<accession>A0A640KYN0</accession>
<dbReference type="Proteomes" id="UP000419144">
    <property type="component" value="Unassembled WGS sequence"/>
</dbReference>
<evidence type="ECO:0000313" key="2">
    <source>
        <dbReference type="EMBL" id="GET92667.1"/>
    </source>
</evidence>
<reference evidence="2" key="1">
    <citation type="submission" date="2019-11" db="EMBL/GenBank/DDBJ databases">
        <title>Leishmania tarentolae CDS.</title>
        <authorList>
            <person name="Goto Y."/>
            <person name="Yamagishi J."/>
        </authorList>
    </citation>
    <scope>NUCLEOTIDE SEQUENCE [LARGE SCALE GENOMIC DNA]</scope>
    <source>
        <strain evidence="2">Parrot Tar II</strain>
    </source>
</reference>
<feature type="region of interest" description="Disordered" evidence="1">
    <location>
        <begin position="259"/>
        <end position="302"/>
    </location>
</feature>
<sequence>MFSKESFIDLAHQAVSAVRRIVYNPESWNVRDALSATTKIVVKVCKTNTTIDTSILELWVSEFVRELELQSTQSAAAAAAAVETAAAGENGATPSSVKDEASKLLSESALIKNLEVARELMYSCNAEEAAKVYLKKKFVAAIVQLYSNATLTQRLRDFCAYVIVGVCSTQQLLLHDFMFVCTERLRSTAQDHNGRVLQILLASLLVEAFHRFQLTCYVRLKRDLDAETEAHCTSLMNCLFETAYSLMVQDAAVASRTTSGEAEESLELGSPSPPPVPHEETSTATPAAVSSDGNSGEATGSPAALNITVAGTSGTSVSVRVSASSEVAASGASLDITTSVVFLAVAAGVYRAQPALKTYFLHHCSAEYARVWVKVASHLSMMQTNLLLSLPSRSPVSAMLEPVEYWRAEMLEGLVELCTLDSFTTQRAMVMMSIAGGGSRKGSNQHGVGSFTKVGSSSSASAPASSSRSATVAPVGSGPSLNSAGQYRFVSIPADWETYLARSTPAVWHLTSALFPCIVTSEGVSILKAVLLLLNTRYASAEALYRSIISTLTLLCIANPRNAVLLSEHHFLRTIMALVNCNQPSVFPASQEVELYCCHGEPSPSAPVTALTQTLTLTPASTLNVNTTQLTFCFLNTLTSTTFSRATVELLMRGINDMCTIPSSQTDVDIIENVFHGLSRAFIPHPLLFFPGDGYVSWRLKQIFPRGSGYTFTAWIYPTCVWAGGSCLYSFMDPNDTRVSLFIVADGRQCTLAVRVNKGGGVPCELVLSWCTFSAATWTHVVVNHGVALNIYINGERLEGVHDVPYPKERHSIMFSIGGTAELPGFLGFMSGMNISATLSEKEIEKLHAAGPSFYDPSRDCASFLMPFFEDKPSVASEQQTPSLLQQNDMITKRSAEFRWNRIELYVPTDIQELIAPSKVAEWVLNVLKGRRTASFQGTSTFMNIAKLSLSLLSTSMQLSTTEQLTQLMLKNYLDQLRTEVLSWKATFPEFVSLMLQSVTPRGGGKVLHRHACTQRVFDILLSCVLRARVHGSGGANGVGHHRVCGSRDPIEPSDESAAVSTVTSLASGASSPRSDAAQEAIATNIILRELSDYLLVKENREMFQEDSSRFRCILSMTLYLPKECIKSVVTLIEKLCRREAELRQVLLFLFTPSSRTPTADTAKVWVLRMLFDIARDEIAICEMIQECFKGRGVMLMLLLINGENHSSEAIRLLALGLLSLLMPLKSCAKLFKKNDVFDILSLTLTEPRNAIPLGIRTFDALFQIAFDEFRRHREKKHDADSIAVRLMATAHILHRQKQRDLSSSSVAGSEHGSLVSVTVSGAMQKDRVHRRITDFLGHTPSIMVNHLGTRRGYSFEHTHDYGRVSEDFGELVLLHKGSRYHSLHLPMALKTVLCALDYLIRGLLHRLCSAPPMVISSAAASTATAVSGNPLTGGSTDCLATAEEYSVMPTLRYERGMPSTTARVAHMDEERVVVEVLNYLDKLIEWPKHALKVMDTPWLGGLWTAARVFFERPIDLNGTTGAITPVQSLEPRIMAATPAVSEANRPPSLSMLQPCEAAIRRLHQDRSEFVAEVVQRCRTVIQKMVILDISMNERAHIRSIRDGEHPPRLVRIVLEEVARYFSVQKNGELLENPGTVIRNLNWLFKDVHTALRPFPPTLGVAIVIAITNISVCSSMQVRRRMKNSSSLLTIRDHLAFYVLRESRRFLRLRKHSLNQLIHMNVNNANSITVLLLHLSNSIKENNVNEVEILMTLVRQLAGADSARMRELHALLGDSKAARALEELLSSNGGTVASVQSPLMLSTHASQQTLSDQCASEAFIDADFMSVGECATWGSSHGAVSNLVEDEGRELSPGAYTVQLLEWCKMHKEVWAGIQRNVHAAIASIGLEKNDDKAHQQQVSNASGSPKASASTHAGLSDRSKREFQQLREELQSELAKHEAESS</sequence>
<organism evidence="2 3">
    <name type="scientific">Leishmania tarentolae</name>
    <name type="common">Sauroleishmania tarentolae</name>
    <dbReference type="NCBI Taxonomy" id="5689"/>
    <lineage>
        <taxon>Eukaryota</taxon>
        <taxon>Discoba</taxon>
        <taxon>Euglenozoa</taxon>
        <taxon>Kinetoplastea</taxon>
        <taxon>Metakinetoplastina</taxon>
        <taxon>Trypanosomatida</taxon>
        <taxon>Trypanosomatidae</taxon>
        <taxon>Leishmaniinae</taxon>
        <taxon>Leishmania</taxon>
        <taxon>lizard Leishmania</taxon>
    </lineage>
</organism>
<dbReference type="PANTHER" id="PTHR13743">
    <property type="entry name" value="BEIGE/BEACH-RELATED"/>
    <property type="match status" value="1"/>
</dbReference>
<name>A0A640KYN0_LEITA</name>
<keyword evidence="3" id="KW-1185">Reference proteome</keyword>
<dbReference type="Pfam" id="PF13385">
    <property type="entry name" value="Laminin_G_3"/>
    <property type="match status" value="1"/>
</dbReference>
<evidence type="ECO:0008006" key="4">
    <source>
        <dbReference type="Google" id="ProtNLM"/>
    </source>
</evidence>
<dbReference type="InterPro" id="IPR050865">
    <property type="entry name" value="BEACH_Domain"/>
</dbReference>
<dbReference type="InterPro" id="IPR013320">
    <property type="entry name" value="ConA-like_dom_sf"/>
</dbReference>
<dbReference type="SUPFAM" id="SSF49899">
    <property type="entry name" value="Concanavalin A-like lectins/glucanases"/>
    <property type="match status" value="1"/>
</dbReference>
<evidence type="ECO:0000256" key="1">
    <source>
        <dbReference type="SAM" id="MobiDB-lite"/>
    </source>
</evidence>
<feature type="compositionally biased region" description="Basic and acidic residues" evidence="1">
    <location>
        <begin position="1916"/>
        <end position="1943"/>
    </location>
</feature>
<proteinExistence type="predicted"/>
<gene>
    <name evidence="2" type="ORF">LtaPh_3516700</name>
</gene>
<dbReference type="OrthoDB" id="272104at2759"/>
<feature type="compositionally biased region" description="Polar residues" evidence="1">
    <location>
        <begin position="1896"/>
        <end position="1914"/>
    </location>
</feature>
<comment type="caution">
    <text evidence="2">The sequence shown here is derived from an EMBL/GenBank/DDBJ whole genome shotgun (WGS) entry which is preliminary data.</text>
</comment>